<comment type="function">
    <text evidence="5">Part of a binding-protein-dependent transport system for a sugar.</text>
</comment>
<protein>
    <recommendedName>
        <fullName evidence="6">Probable sugar-binding periplasmic protein</fullName>
    </recommendedName>
</protein>
<organism evidence="8 9">
    <name type="scientific">Thermanaerothrix solaris</name>
    <dbReference type="NCBI Taxonomy" id="3058434"/>
    <lineage>
        <taxon>Bacteria</taxon>
        <taxon>Bacillati</taxon>
        <taxon>Chloroflexota</taxon>
        <taxon>Anaerolineae</taxon>
        <taxon>Anaerolineales</taxon>
        <taxon>Anaerolineaceae</taxon>
        <taxon>Thermanaerothrix</taxon>
    </lineage>
</organism>
<proteinExistence type="inferred from homology"/>
<dbReference type="Gene3D" id="3.40.190.10">
    <property type="entry name" value="Periplasmic binding protein-like II"/>
    <property type="match status" value="2"/>
</dbReference>
<evidence type="ECO:0000256" key="5">
    <source>
        <dbReference type="ARBA" id="ARBA00049629"/>
    </source>
</evidence>
<evidence type="ECO:0000313" key="9">
    <source>
        <dbReference type="Proteomes" id="UP001254165"/>
    </source>
</evidence>
<feature type="signal peptide" evidence="7">
    <location>
        <begin position="1"/>
        <end position="20"/>
    </location>
</feature>
<evidence type="ECO:0000256" key="7">
    <source>
        <dbReference type="SAM" id="SignalP"/>
    </source>
</evidence>
<dbReference type="InterPro" id="IPR006059">
    <property type="entry name" value="SBP"/>
</dbReference>
<keyword evidence="4 7" id="KW-0732">Signal</keyword>
<dbReference type="Pfam" id="PF01547">
    <property type="entry name" value="SBP_bac_1"/>
    <property type="match status" value="1"/>
</dbReference>
<sequence>MSKRWLIVVTALAVLSLVLAACQPQEVVKTVVVTQVVEVKGTPEVREVVVTATPKPEERKLEIFHWWTAGGEREAADAMFKAFKDKYPDVEIVENPVAGGGGVSHRVVLQARLSAGLPPDTFQTLGGAELKSYVDGGYLVPLDDLWAELKYADVIPKPLANAVTIDGHPYTVPLNMHIQNILYYNKPLFDELKLTPPTTFDELINVAKAIKTAKPNMAPLALGAKEKWGAAFVFDSILLEVGGPEYYVKLYKGEIDVKTDATFKTALEKFKELIPYINATNPGLTWDESCGLLVSGDSAMVIMGTWAIGYFKSRGWTPGQEFGAVTFPQKPERILLFHPDTYGLTKGAPHPKTTMDWLRVVASPELQIPTDVIQGGLFARIDIDPKEFPDPIRQELMTYVRENPTKLILDQHGSIAPFSFTQAYWDAIAAFVVTPDVDATIKTVGDLFTTYQVKEGAAWYQWP</sequence>
<comment type="subcellular location">
    <subcellularLocation>
        <location evidence="1">Cell envelope</location>
    </subcellularLocation>
</comment>
<feature type="chain" id="PRO_5045450728" description="Probable sugar-binding periplasmic protein" evidence="7">
    <location>
        <begin position="21"/>
        <end position="463"/>
    </location>
</feature>
<evidence type="ECO:0000256" key="6">
    <source>
        <dbReference type="ARBA" id="ARBA00049753"/>
    </source>
</evidence>
<keyword evidence="3" id="KW-0813">Transport</keyword>
<dbReference type="PANTHER" id="PTHR43649:SF28">
    <property type="entry name" value="BINDING PROTEIN COMPONENT OF ABC SUGAR TRANSPORTER-RELATED"/>
    <property type="match status" value="1"/>
</dbReference>
<evidence type="ECO:0000256" key="1">
    <source>
        <dbReference type="ARBA" id="ARBA00004196"/>
    </source>
</evidence>
<reference evidence="8 9" key="1">
    <citation type="submission" date="2023-07" db="EMBL/GenBank/DDBJ databases">
        <title>Novel species of Thermanaerothrix with wide hydrolytic capabilities.</title>
        <authorList>
            <person name="Zayulina K.S."/>
            <person name="Podosokorskaya O.A."/>
            <person name="Elcheninov A.G."/>
        </authorList>
    </citation>
    <scope>NUCLEOTIDE SEQUENCE [LARGE SCALE GENOMIC DNA]</scope>
    <source>
        <strain evidence="8 9">4228-RoL</strain>
    </source>
</reference>
<dbReference type="InterPro" id="IPR050490">
    <property type="entry name" value="Bact_solute-bd_prot1"/>
</dbReference>
<dbReference type="PANTHER" id="PTHR43649">
    <property type="entry name" value="ARABINOSE-BINDING PROTEIN-RELATED"/>
    <property type="match status" value="1"/>
</dbReference>
<comment type="caution">
    <text evidence="8">The sequence shown here is derived from an EMBL/GenBank/DDBJ whole genome shotgun (WGS) entry which is preliminary data.</text>
</comment>
<dbReference type="RefSeq" id="WP_315623817.1">
    <property type="nucleotide sequence ID" value="NZ_JAUHMF010000001.1"/>
</dbReference>
<name>A0ABU3NMH4_9CHLR</name>
<dbReference type="Proteomes" id="UP001254165">
    <property type="component" value="Unassembled WGS sequence"/>
</dbReference>
<dbReference type="EMBL" id="JAUHMF010000001">
    <property type="protein sequence ID" value="MDT8897167.1"/>
    <property type="molecule type" value="Genomic_DNA"/>
</dbReference>
<accession>A0ABU3NMH4</accession>
<dbReference type="SUPFAM" id="SSF53850">
    <property type="entry name" value="Periplasmic binding protein-like II"/>
    <property type="match status" value="1"/>
</dbReference>
<evidence type="ECO:0000313" key="8">
    <source>
        <dbReference type="EMBL" id="MDT8897167.1"/>
    </source>
</evidence>
<comment type="similarity">
    <text evidence="2">Belongs to the bacterial solute-binding protein 1 family.</text>
</comment>
<evidence type="ECO:0000256" key="4">
    <source>
        <dbReference type="ARBA" id="ARBA00022729"/>
    </source>
</evidence>
<dbReference type="PROSITE" id="PS51257">
    <property type="entry name" value="PROKAR_LIPOPROTEIN"/>
    <property type="match status" value="1"/>
</dbReference>
<keyword evidence="9" id="KW-1185">Reference proteome</keyword>
<evidence type="ECO:0000256" key="2">
    <source>
        <dbReference type="ARBA" id="ARBA00008520"/>
    </source>
</evidence>
<evidence type="ECO:0000256" key="3">
    <source>
        <dbReference type="ARBA" id="ARBA00022448"/>
    </source>
</evidence>
<gene>
    <name evidence="8" type="ORF">QYE77_02730</name>
</gene>